<dbReference type="Gene3D" id="3.90.650.10">
    <property type="entry name" value="PurM-like C-terminal domain"/>
    <property type="match status" value="1"/>
</dbReference>
<dbReference type="CDD" id="cd02194">
    <property type="entry name" value="ThiL"/>
    <property type="match status" value="1"/>
</dbReference>
<dbReference type="EMBL" id="CAFBOC010000014">
    <property type="protein sequence ID" value="CAB4982845.1"/>
    <property type="molecule type" value="Genomic_DNA"/>
</dbReference>
<dbReference type="PANTHER" id="PTHR30270">
    <property type="entry name" value="THIAMINE-MONOPHOSPHATE KINASE"/>
    <property type="match status" value="1"/>
</dbReference>
<dbReference type="PROSITE" id="PS00435">
    <property type="entry name" value="PEROXIDASE_1"/>
    <property type="match status" value="1"/>
</dbReference>
<feature type="domain" description="PurM-like C-terminal" evidence="2">
    <location>
        <begin position="152"/>
        <end position="239"/>
    </location>
</feature>
<evidence type="ECO:0000313" key="3">
    <source>
        <dbReference type="EMBL" id="CAB4331039.1"/>
    </source>
</evidence>
<evidence type="ECO:0000313" key="7">
    <source>
        <dbReference type="EMBL" id="CAB4823788.1"/>
    </source>
</evidence>
<dbReference type="InterPro" id="IPR036921">
    <property type="entry name" value="PurM-like_N_sf"/>
</dbReference>
<dbReference type="SUPFAM" id="SSF56042">
    <property type="entry name" value="PurM C-terminal domain-like"/>
    <property type="match status" value="1"/>
</dbReference>
<dbReference type="Pfam" id="PF00586">
    <property type="entry name" value="AIRS"/>
    <property type="match status" value="1"/>
</dbReference>
<dbReference type="Pfam" id="PF02769">
    <property type="entry name" value="AIRS_C"/>
    <property type="match status" value="1"/>
</dbReference>
<evidence type="ECO:0000313" key="4">
    <source>
        <dbReference type="EMBL" id="CAB4686216.1"/>
    </source>
</evidence>
<dbReference type="EMBL" id="CAESAE010000001">
    <property type="protein sequence ID" value="CAB4331039.1"/>
    <property type="molecule type" value="Genomic_DNA"/>
</dbReference>
<protein>
    <submittedName>
        <fullName evidence="4">Unannotated protein</fullName>
    </submittedName>
</protein>
<evidence type="ECO:0000259" key="2">
    <source>
        <dbReference type="Pfam" id="PF02769"/>
    </source>
</evidence>
<reference evidence="4" key="1">
    <citation type="submission" date="2020-05" db="EMBL/GenBank/DDBJ databases">
        <authorList>
            <person name="Chiriac C."/>
            <person name="Salcher M."/>
            <person name="Ghai R."/>
            <person name="Kavagutti S V."/>
        </authorList>
    </citation>
    <scope>NUCLEOTIDE SEQUENCE</scope>
</reference>
<dbReference type="InterPro" id="IPR006283">
    <property type="entry name" value="ThiL-like"/>
</dbReference>
<dbReference type="GO" id="GO:0009228">
    <property type="term" value="P:thiamine biosynthetic process"/>
    <property type="evidence" value="ECO:0007669"/>
    <property type="project" value="InterPro"/>
</dbReference>
<dbReference type="AlphaFoldDB" id="A0A6J6NJ79"/>
<dbReference type="EMBL" id="CAEZXO010000002">
    <property type="protein sequence ID" value="CAB4686216.1"/>
    <property type="molecule type" value="Genomic_DNA"/>
</dbReference>
<dbReference type="EMBL" id="CAEZZW010000002">
    <property type="protein sequence ID" value="CAB4775590.1"/>
    <property type="molecule type" value="Genomic_DNA"/>
</dbReference>
<dbReference type="InterPro" id="IPR036676">
    <property type="entry name" value="PurM-like_C_sf"/>
</dbReference>
<dbReference type="PIRSF" id="PIRSF005303">
    <property type="entry name" value="Thiam_monoph_kin"/>
    <property type="match status" value="1"/>
</dbReference>
<accession>A0A6J6NJ79</accession>
<dbReference type="NCBIfam" id="TIGR01379">
    <property type="entry name" value="thiL"/>
    <property type="match status" value="1"/>
</dbReference>
<dbReference type="EMBL" id="CAFABH010000004">
    <property type="protein sequence ID" value="CAB4823788.1"/>
    <property type="molecule type" value="Genomic_DNA"/>
</dbReference>
<organism evidence="4">
    <name type="scientific">freshwater metagenome</name>
    <dbReference type="NCBI Taxonomy" id="449393"/>
    <lineage>
        <taxon>unclassified sequences</taxon>
        <taxon>metagenomes</taxon>
        <taxon>ecological metagenomes</taxon>
    </lineage>
</organism>
<dbReference type="HAMAP" id="MF_02128">
    <property type="entry name" value="TMP_kinase"/>
    <property type="match status" value="1"/>
</dbReference>
<dbReference type="GO" id="GO:0009030">
    <property type="term" value="F:thiamine-phosphate kinase activity"/>
    <property type="evidence" value="ECO:0007669"/>
    <property type="project" value="InterPro"/>
</dbReference>
<dbReference type="SUPFAM" id="SSF55326">
    <property type="entry name" value="PurM N-terminal domain-like"/>
    <property type="match status" value="1"/>
</dbReference>
<dbReference type="Gene3D" id="3.30.1330.10">
    <property type="entry name" value="PurM-like, N-terminal domain"/>
    <property type="match status" value="1"/>
</dbReference>
<dbReference type="EMBL" id="CAFBNH010000002">
    <property type="protein sequence ID" value="CAB4937519.1"/>
    <property type="molecule type" value="Genomic_DNA"/>
</dbReference>
<evidence type="ECO:0000313" key="8">
    <source>
        <dbReference type="EMBL" id="CAB4866975.1"/>
    </source>
</evidence>
<name>A0A6J6NJ79_9ZZZZ</name>
<evidence type="ECO:0000313" key="10">
    <source>
        <dbReference type="EMBL" id="CAB4982845.1"/>
    </source>
</evidence>
<evidence type="ECO:0000313" key="5">
    <source>
        <dbReference type="EMBL" id="CAB4726736.1"/>
    </source>
</evidence>
<dbReference type="PANTHER" id="PTHR30270:SF0">
    <property type="entry name" value="THIAMINE-MONOPHOSPHATE KINASE"/>
    <property type="match status" value="1"/>
</dbReference>
<evidence type="ECO:0000313" key="9">
    <source>
        <dbReference type="EMBL" id="CAB4937519.1"/>
    </source>
</evidence>
<dbReference type="InterPro" id="IPR010918">
    <property type="entry name" value="PurM-like_C_dom"/>
</dbReference>
<dbReference type="InterPro" id="IPR016188">
    <property type="entry name" value="PurM-like_N"/>
</dbReference>
<gene>
    <name evidence="4" type="ORF">UFOPK2510_00290</name>
    <name evidence="5" type="ORF">UFOPK2718_00948</name>
    <name evidence="6" type="ORF">UFOPK2936_00480</name>
    <name evidence="7" type="ORF">UFOPK3174_00398</name>
    <name evidence="8" type="ORF">UFOPK3328_00824</name>
    <name evidence="9" type="ORF">UFOPK3779_00285</name>
    <name evidence="10" type="ORF">UFOPK3913_01247</name>
    <name evidence="3" type="ORF">UFOPK4107_00190</name>
</gene>
<proteinExistence type="inferred from homology"/>
<feature type="domain" description="PurM-like N-terminal" evidence="1">
    <location>
        <begin position="28"/>
        <end position="140"/>
    </location>
</feature>
<evidence type="ECO:0000313" key="6">
    <source>
        <dbReference type="EMBL" id="CAB4775590.1"/>
    </source>
</evidence>
<evidence type="ECO:0000259" key="1">
    <source>
        <dbReference type="Pfam" id="PF00586"/>
    </source>
</evidence>
<sequence>MEFTEAQVIAELASIFATSDARIIEGIGDDAAVVAPSPHKQVITTDMAVEGVHFRRDWSNAYDIGRKITAANLADIFAMGARPHHLVAAVALTGHESMSWIRELAEGMRDEAQSCGVSIIGGDMARGPCVVISMTAVGEVDVPIVRSGAKMGDHIYLSALPGWSSAGLYLLSNEINVSTLSSSAHAQRALAQFRAPQVRYSDAVALSGAHSMCDVSDGLVVQAEQMAKASGCRFEIDGAQIASQPEFLDLSLLANEVGAYVWDWVATGGEDHVFLATGIGLPGIEIGIVDQGDGSEIKGLQKQPRGFTHF</sequence>
<dbReference type="InterPro" id="IPR019793">
    <property type="entry name" value="Peroxidases_heam-ligand_BS"/>
</dbReference>
<dbReference type="EMBL" id="CAEZYM010000008">
    <property type="protein sequence ID" value="CAB4726736.1"/>
    <property type="molecule type" value="Genomic_DNA"/>
</dbReference>
<dbReference type="EMBL" id="CAFBLD010000005">
    <property type="protein sequence ID" value="CAB4866975.1"/>
    <property type="molecule type" value="Genomic_DNA"/>
</dbReference>